<evidence type="ECO:0000256" key="2">
    <source>
        <dbReference type="ARBA" id="ARBA00022723"/>
    </source>
</evidence>
<keyword evidence="2" id="KW-0479">Metal-binding</keyword>
<evidence type="ECO:0008006" key="6">
    <source>
        <dbReference type="Google" id="ProtNLM"/>
    </source>
</evidence>
<sequence length="124" mass="14118">MMDKIQKTLMLETDVPETVNEMIVSVRKMGRCGIIAVPMRVRLIGNGQAPVHKYWEEILNFIMAGKFDPTFMITHRGPLEDMSKLYATFDKRQAGVKKVFVETQFSSPLSKGCPQLTRVVDWPA</sequence>
<keyword evidence="5" id="KW-1185">Reference proteome</keyword>
<evidence type="ECO:0000256" key="1">
    <source>
        <dbReference type="ARBA" id="ARBA00001947"/>
    </source>
</evidence>
<evidence type="ECO:0000313" key="5">
    <source>
        <dbReference type="Proteomes" id="UP000054166"/>
    </source>
</evidence>
<evidence type="ECO:0000256" key="3">
    <source>
        <dbReference type="ARBA" id="ARBA00022833"/>
    </source>
</evidence>
<dbReference type="AlphaFoldDB" id="A0A0C3FMI7"/>
<keyword evidence="3" id="KW-0862">Zinc</keyword>
<dbReference type="STRING" id="765440.A0A0C3FMI7"/>
<dbReference type="HOGENOM" id="CLU_142386_0_0_1"/>
<reference evidence="5" key="2">
    <citation type="submission" date="2015-01" db="EMBL/GenBank/DDBJ databases">
        <title>Evolutionary Origins and Diversification of the Mycorrhizal Mutualists.</title>
        <authorList>
            <consortium name="DOE Joint Genome Institute"/>
            <consortium name="Mycorrhizal Genomics Consortium"/>
            <person name="Kohler A."/>
            <person name="Kuo A."/>
            <person name="Nagy L.G."/>
            <person name="Floudas D."/>
            <person name="Copeland A."/>
            <person name="Barry K.W."/>
            <person name="Cichocki N."/>
            <person name="Veneault-Fourrey C."/>
            <person name="LaButti K."/>
            <person name="Lindquist E.A."/>
            <person name="Lipzen A."/>
            <person name="Lundell T."/>
            <person name="Morin E."/>
            <person name="Murat C."/>
            <person name="Riley R."/>
            <person name="Ohm R."/>
            <person name="Sun H."/>
            <person name="Tunlid A."/>
            <person name="Henrissat B."/>
            <person name="Grigoriev I.V."/>
            <person name="Hibbett D.S."/>
            <person name="Martin F."/>
        </authorList>
    </citation>
    <scope>NUCLEOTIDE SEQUENCE [LARGE SCALE GENOMIC DNA]</scope>
    <source>
        <strain evidence="5">F 1598</strain>
    </source>
</reference>
<dbReference type="EMBL" id="KN832985">
    <property type="protein sequence ID" value="KIM85310.1"/>
    <property type="molecule type" value="Genomic_DNA"/>
</dbReference>
<evidence type="ECO:0000313" key="4">
    <source>
        <dbReference type="EMBL" id="KIM85310.1"/>
    </source>
</evidence>
<dbReference type="PANTHER" id="PTHR42813">
    <property type="entry name" value="ZINC-TYPE ALCOHOL DEHYDROGENASE-LIKE"/>
    <property type="match status" value="1"/>
</dbReference>
<dbReference type="InParanoid" id="A0A0C3FMI7"/>
<comment type="cofactor">
    <cofactor evidence="1">
        <name>Zn(2+)</name>
        <dbReference type="ChEBI" id="CHEBI:29105"/>
    </cofactor>
</comment>
<gene>
    <name evidence="4" type="ORF">PILCRDRAFT_96423</name>
</gene>
<name>A0A0C3FMI7_PILCF</name>
<protein>
    <recommendedName>
        <fullName evidence="6">Alcohol dehydrogenase-like C-terminal domain-containing protein</fullName>
    </recommendedName>
</protein>
<dbReference type="OrthoDB" id="3941538at2759"/>
<organism evidence="4 5">
    <name type="scientific">Piloderma croceum (strain F 1598)</name>
    <dbReference type="NCBI Taxonomy" id="765440"/>
    <lineage>
        <taxon>Eukaryota</taxon>
        <taxon>Fungi</taxon>
        <taxon>Dikarya</taxon>
        <taxon>Basidiomycota</taxon>
        <taxon>Agaricomycotina</taxon>
        <taxon>Agaricomycetes</taxon>
        <taxon>Agaricomycetidae</taxon>
        <taxon>Atheliales</taxon>
        <taxon>Atheliaceae</taxon>
        <taxon>Piloderma</taxon>
    </lineage>
</organism>
<dbReference type="PANTHER" id="PTHR42813:SF1">
    <property type="entry name" value="DEHYDROGENASE, PUTATIVE (AFU_ORTHOLOGUE AFUA_5G03930)-RELATED"/>
    <property type="match status" value="1"/>
</dbReference>
<dbReference type="Gene3D" id="3.90.180.10">
    <property type="entry name" value="Medium-chain alcohol dehydrogenases, catalytic domain"/>
    <property type="match status" value="1"/>
</dbReference>
<dbReference type="GO" id="GO:0046872">
    <property type="term" value="F:metal ion binding"/>
    <property type="evidence" value="ECO:0007669"/>
    <property type="project" value="UniProtKB-KW"/>
</dbReference>
<proteinExistence type="predicted"/>
<accession>A0A0C3FMI7</accession>
<dbReference type="Gene3D" id="3.40.50.720">
    <property type="entry name" value="NAD(P)-binding Rossmann-like Domain"/>
    <property type="match status" value="1"/>
</dbReference>
<reference evidence="4 5" key="1">
    <citation type="submission" date="2014-04" db="EMBL/GenBank/DDBJ databases">
        <authorList>
            <consortium name="DOE Joint Genome Institute"/>
            <person name="Kuo A."/>
            <person name="Tarkka M."/>
            <person name="Buscot F."/>
            <person name="Kohler A."/>
            <person name="Nagy L.G."/>
            <person name="Floudas D."/>
            <person name="Copeland A."/>
            <person name="Barry K.W."/>
            <person name="Cichocki N."/>
            <person name="Veneault-Fourrey C."/>
            <person name="LaButti K."/>
            <person name="Lindquist E.A."/>
            <person name="Lipzen A."/>
            <person name="Lundell T."/>
            <person name="Morin E."/>
            <person name="Murat C."/>
            <person name="Sun H."/>
            <person name="Tunlid A."/>
            <person name="Henrissat B."/>
            <person name="Grigoriev I.V."/>
            <person name="Hibbett D.S."/>
            <person name="Martin F."/>
            <person name="Nordberg H.P."/>
            <person name="Cantor M.N."/>
            <person name="Hua S.X."/>
        </authorList>
    </citation>
    <scope>NUCLEOTIDE SEQUENCE [LARGE SCALE GENOMIC DNA]</scope>
    <source>
        <strain evidence="4 5">F 1598</strain>
    </source>
</reference>
<dbReference type="Proteomes" id="UP000054166">
    <property type="component" value="Unassembled WGS sequence"/>
</dbReference>